<dbReference type="EMBL" id="SPHZ02000010">
    <property type="protein sequence ID" value="KAF0896451.1"/>
    <property type="molecule type" value="Genomic_DNA"/>
</dbReference>
<dbReference type="CDD" id="cd00303">
    <property type="entry name" value="retropepsin_like"/>
    <property type="match status" value="1"/>
</dbReference>
<comment type="caution">
    <text evidence="1">The sequence shown here is derived from an EMBL/GenBank/DDBJ whole genome shotgun (WGS) entry which is preliminary data.</text>
</comment>
<dbReference type="Proteomes" id="UP000479710">
    <property type="component" value="Unassembled WGS sequence"/>
</dbReference>
<dbReference type="Gene3D" id="2.40.70.10">
    <property type="entry name" value="Acid Proteases"/>
    <property type="match status" value="1"/>
</dbReference>
<dbReference type="Pfam" id="PF08284">
    <property type="entry name" value="RVP_2"/>
    <property type="match status" value="1"/>
</dbReference>
<protein>
    <recommendedName>
        <fullName evidence="3">Reverse transcriptase domain-containing protein</fullName>
    </recommendedName>
</protein>
<dbReference type="AlphaFoldDB" id="A0A6G1C8T8"/>
<dbReference type="OrthoDB" id="1741804at2759"/>
<accession>A0A6G1C8T8</accession>
<proteinExistence type="predicted"/>
<evidence type="ECO:0008006" key="3">
    <source>
        <dbReference type="Google" id="ProtNLM"/>
    </source>
</evidence>
<sequence>MWWIQGFSFRSDVRILPLGCYDVILGMDWLERHSPMQIDWVKLSKCSKLSYLGHVIGEGGAPAAATPAARCFTAARSGELRSLDEAVHSRLDGRFEQPRSAPIYMLGDTQES</sequence>
<organism evidence="1 2">
    <name type="scientific">Oryza meyeriana var. granulata</name>
    <dbReference type="NCBI Taxonomy" id="110450"/>
    <lineage>
        <taxon>Eukaryota</taxon>
        <taxon>Viridiplantae</taxon>
        <taxon>Streptophyta</taxon>
        <taxon>Embryophyta</taxon>
        <taxon>Tracheophyta</taxon>
        <taxon>Spermatophyta</taxon>
        <taxon>Magnoliopsida</taxon>
        <taxon>Liliopsida</taxon>
        <taxon>Poales</taxon>
        <taxon>Poaceae</taxon>
        <taxon>BOP clade</taxon>
        <taxon>Oryzoideae</taxon>
        <taxon>Oryzeae</taxon>
        <taxon>Oryzinae</taxon>
        <taxon>Oryza</taxon>
        <taxon>Oryza meyeriana</taxon>
    </lineage>
</organism>
<evidence type="ECO:0000313" key="2">
    <source>
        <dbReference type="Proteomes" id="UP000479710"/>
    </source>
</evidence>
<dbReference type="InterPro" id="IPR021109">
    <property type="entry name" value="Peptidase_aspartic_dom_sf"/>
</dbReference>
<gene>
    <name evidence="1" type="ORF">E2562_024315</name>
</gene>
<evidence type="ECO:0000313" key="1">
    <source>
        <dbReference type="EMBL" id="KAF0896451.1"/>
    </source>
</evidence>
<keyword evidence="2" id="KW-1185">Reference proteome</keyword>
<reference evidence="1 2" key="1">
    <citation type="submission" date="2019-11" db="EMBL/GenBank/DDBJ databases">
        <title>Whole genome sequence of Oryza granulata.</title>
        <authorList>
            <person name="Li W."/>
        </authorList>
    </citation>
    <scope>NUCLEOTIDE SEQUENCE [LARGE SCALE GENOMIC DNA]</scope>
    <source>
        <strain evidence="2">cv. Menghai</strain>
        <tissue evidence="1">Leaf</tissue>
    </source>
</reference>
<name>A0A6G1C8T8_9ORYZ</name>